<dbReference type="RefSeq" id="WP_126695523.1">
    <property type="nucleotide sequence ID" value="NZ_RXOF01000017.1"/>
</dbReference>
<organism evidence="2 3">
    <name type="scientific">Hymenobacter gummosus</name>
    <dbReference type="NCBI Taxonomy" id="1776032"/>
    <lineage>
        <taxon>Bacteria</taxon>
        <taxon>Pseudomonadati</taxon>
        <taxon>Bacteroidota</taxon>
        <taxon>Cytophagia</taxon>
        <taxon>Cytophagales</taxon>
        <taxon>Hymenobacteraceae</taxon>
        <taxon>Hymenobacter</taxon>
    </lineage>
</organism>
<gene>
    <name evidence="2" type="ORF">EJV47_22780</name>
</gene>
<reference evidence="2 3" key="1">
    <citation type="submission" date="2018-12" db="EMBL/GenBank/DDBJ databases">
        <title>Hymenobacter gummosus sp. nov., isolated from a spring.</title>
        <authorList>
            <person name="Nie L."/>
        </authorList>
    </citation>
    <scope>NUCLEOTIDE SEQUENCE [LARGE SCALE GENOMIC DNA]</scope>
    <source>
        <strain evidence="2 3">KCTC 52166</strain>
    </source>
</reference>
<dbReference type="OrthoDB" id="9856198at2"/>
<feature type="signal peptide" evidence="1">
    <location>
        <begin position="1"/>
        <end position="22"/>
    </location>
</feature>
<sequence>MNARFLLLSLGLTALLQTTAQAQVSDNFRKTAKQLGSTVFKDKLPEDLPQAKILFIRFAPVEVPAQRPQGMSSEAYTRLRWHNQNCGWSTEQLRKAAQKYPFAYRITTQDSIGYYRDQGYKYLLLHDSFNSFLTNDYQGVRTHTSMSGGVTHQRMDITTVDLYVQDLTTNNFYVVDQFREYHLYKYSLLMPLLTKKVGKTFPAKS</sequence>
<evidence type="ECO:0000256" key="1">
    <source>
        <dbReference type="SAM" id="SignalP"/>
    </source>
</evidence>
<evidence type="ECO:0000313" key="2">
    <source>
        <dbReference type="EMBL" id="RTQ45987.1"/>
    </source>
</evidence>
<comment type="caution">
    <text evidence="2">The sequence shown here is derived from an EMBL/GenBank/DDBJ whole genome shotgun (WGS) entry which is preliminary data.</text>
</comment>
<dbReference type="EMBL" id="RXOF01000017">
    <property type="protein sequence ID" value="RTQ45987.1"/>
    <property type="molecule type" value="Genomic_DNA"/>
</dbReference>
<name>A0A431TWS3_9BACT</name>
<keyword evidence="1" id="KW-0732">Signal</keyword>
<protein>
    <submittedName>
        <fullName evidence="2">Uncharacterized protein</fullName>
    </submittedName>
</protein>
<accession>A0A431TWS3</accession>
<keyword evidence="3" id="KW-1185">Reference proteome</keyword>
<feature type="chain" id="PRO_5019068408" evidence="1">
    <location>
        <begin position="23"/>
        <end position="205"/>
    </location>
</feature>
<dbReference type="AlphaFoldDB" id="A0A431TWS3"/>
<dbReference type="Proteomes" id="UP000282184">
    <property type="component" value="Unassembled WGS sequence"/>
</dbReference>
<evidence type="ECO:0000313" key="3">
    <source>
        <dbReference type="Proteomes" id="UP000282184"/>
    </source>
</evidence>
<proteinExistence type="predicted"/>